<gene>
    <name evidence="2" type="ORF">DDB_G0289897</name>
</gene>
<dbReference type="PhylomeDB" id="Q54GW1"/>
<protein>
    <recommendedName>
        <fullName evidence="1">Ubiquinone biosynthesis protein</fullName>
    </recommendedName>
</protein>
<dbReference type="PANTHER" id="PTHR21427:SF21">
    <property type="entry name" value="UBIQUINONE BIOSYNTHESIS PROTEIN"/>
    <property type="match status" value="1"/>
</dbReference>
<keyword evidence="1" id="KW-0831">Ubiquinone biosynthesis</keyword>
<proteinExistence type="inferred from homology"/>
<evidence type="ECO:0000313" key="2">
    <source>
        <dbReference type="EMBL" id="EAL62461.1"/>
    </source>
</evidence>
<comment type="subcellular location">
    <subcellularLocation>
        <location evidence="1">Mitochondrion</location>
    </subcellularLocation>
</comment>
<dbReference type="VEuPathDB" id="AmoebaDB:DDB_G0289897"/>
<accession>Q54GW1</accession>
<dbReference type="HOGENOM" id="CLU_303373_0_0_1"/>
<organism evidence="2 3">
    <name type="scientific">Dictyostelium discoideum</name>
    <name type="common">Social amoeba</name>
    <dbReference type="NCBI Taxonomy" id="44689"/>
    <lineage>
        <taxon>Eukaryota</taxon>
        <taxon>Amoebozoa</taxon>
        <taxon>Evosea</taxon>
        <taxon>Eumycetozoa</taxon>
        <taxon>Dictyostelia</taxon>
        <taxon>Dictyosteliales</taxon>
        <taxon>Dictyosteliaceae</taxon>
        <taxon>Dictyostelium</taxon>
    </lineage>
</organism>
<dbReference type="InParanoid" id="Q54GW1"/>
<comment type="caution">
    <text evidence="2">The sequence shown here is derived from an EMBL/GenBank/DDBJ whole genome shotgun (WGS) entry which is preliminary data.</text>
</comment>
<dbReference type="EMBL" id="AAFI02000149">
    <property type="protein sequence ID" value="EAL62461.1"/>
    <property type="molecule type" value="Genomic_DNA"/>
</dbReference>
<sequence>MNNNNNNDNDNNNDNNEILFWKVFKNVVIRNLIFKVMSEQVIEYDDMKKYYVGNRVKFSNMTLALISKNKLWTILKDKLISNQYIRIDKKGLSSFFENCNEDLDTIKLLYKFKKEEINSIIDPINQSIENENELALKYFINYIDEETGMKLPITLDSIQNGFYKHINTISMLDVLYKELRNKLNNNKNNKNNNKIDIIKVFNRLIVKNEWELLSYIFDNCLDVFIKPNELNYKEKLGYGLFTLTYKGSDEFRTKCFKSGFIEVKSTIPIYYILNNYTQFSYQDCLFLLKINHYYNNNNKKISTKQVNDLIEEMVEKEGLKYKENIEFEKIKFIKYKIAKEYDKNIFYKAYFDEFDDRISKETTTDLSTIAEYTFSSFSINGLNCLIENSFKFPKHHYVMCNLSKIEEIKGRIVQFFKIYFENDNHLNIGFSSWKPVSELIFSYQYPFEIINELLDVFPDSHLPFIIEKLNDFTVKCPSTTVKIIQKVSERIPGVMYLKRENYFKALEFYFEIYTEQQVDDLKFFEKKFFINVSSDQESISTSTLKAINNYYSVLSLSLESMEAIKRCLINYPNAEKAVICKKLYIGSLNNLDIEKIKQFIEIIGIQDINSPIFCQFHTNFNFKKLTNITQVENILNNLNQLQFPTIKINPKLTCIFFESLFDSFSFKELIENCPSFKLIDFNSFPNESLELVITNLIKSKQYESILFILNQLSSNSRLCIKYETEPNYLFEFKSGEININFNFENPNLIIQVLNEIIKKINIQESSNFIVFQILFNELVKCKNINFDQINLFLEICKSNKIQLIIGFYHIIYYFNIKNFKLSNYLTSLYLPKKTTSFSMVNKYNCGINFDFGQFPLDVIEKLSTSQLLKKLVILSKPRDFFKNNIDYLFKINEDKLALISMERYLKNTTNKDSVPSHFIKLLFKSHWFSNISNVIYVLENIKFLHKNSILERATLKKRLDIMNLILTLYDTKETKIK</sequence>
<dbReference type="PANTHER" id="PTHR21427">
    <property type="entry name" value="UBIQUINONE BIOSYNTHESIS PROTEIN COQ9, MITOCHONDRIAL"/>
    <property type="match status" value="1"/>
</dbReference>
<dbReference type="dictyBase" id="DDB_G0289897"/>
<dbReference type="GO" id="GO:0006744">
    <property type="term" value="P:ubiquinone biosynthetic process"/>
    <property type="evidence" value="ECO:0000318"/>
    <property type="project" value="GO_Central"/>
</dbReference>
<reference evidence="2 3" key="1">
    <citation type="journal article" date="2005" name="Nature">
        <title>The genome of the social amoeba Dictyostelium discoideum.</title>
        <authorList>
            <consortium name="The Dictyostelium discoideum Sequencing Consortium"/>
            <person name="Eichinger L."/>
            <person name="Pachebat J.A."/>
            <person name="Glockner G."/>
            <person name="Rajandream M.A."/>
            <person name="Sucgang R."/>
            <person name="Berriman M."/>
            <person name="Song J."/>
            <person name="Olsen R."/>
            <person name="Szafranski K."/>
            <person name="Xu Q."/>
            <person name="Tunggal B."/>
            <person name="Kummerfeld S."/>
            <person name="Madera M."/>
            <person name="Konfortov B.A."/>
            <person name="Rivero F."/>
            <person name="Bankier A.T."/>
            <person name="Lehmann R."/>
            <person name="Hamlin N."/>
            <person name="Davies R."/>
            <person name="Gaudet P."/>
            <person name="Fey P."/>
            <person name="Pilcher K."/>
            <person name="Chen G."/>
            <person name="Saunders D."/>
            <person name="Sodergren E."/>
            <person name="Davis P."/>
            <person name="Kerhornou A."/>
            <person name="Nie X."/>
            <person name="Hall N."/>
            <person name="Anjard C."/>
            <person name="Hemphill L."/>
            <person name="Bason N."/>
            <person name="Farbrother P."/>
            <person name="Desany B."/>
            <person name="Just E."/>
            <person name="Morio T."/>
            <person name="Rost R."/>
            <person name="Churcher C."/>
            <person name="Cooper J."/>
            <person name="Haydock S."/>
            <person name="van Driessche N."/>
            <person name="Cronin A."/>
            <person name="Goodhead I."/>
            <person name="Muzny D."/>
            <person name="Mourier T."/>
            <person name="Pain A."/>
            <person name="Lu M."/>
            <person name="Harper D."/>
            <person name="Lindsay R."/>
            <person name="Hauser H."/>
            <person name="James K."/>
            <person name="Quiles M."/>
            <person name="Madan Babu M."/>
            <person name="Saito T."/>
            <person name="Buchrieser C."/>
            <person name="Wardroper A."/>
            <person name="Felder M."/>
            <person name="Thangavelu M."/>
            <person name="Johnson D."/>
            <person name="Knights A."/>
            <person name="Loulseged H."/>
            <person name="Mungall K."/>
            <person name="Oliver K."/>
            <person name="Price C."/>
            <person name="Quail M.A."/>
            <person name="Urushihara H."/>
            <person name="Hernandez J."/>
            <person name="Rabbinowitsch E."/>
            <person name="Steffen D."/>
            <person name="Sanders M."/>
            <person name="Ma J."/>
            <person name="Kohara Y."/>
            <person name="Sharp S."/>
            <person name="Simmonds M."/>
            <person name="Spiegler S."/>
            <person name="Tivey A."/>
            <person name="Sugano S."/>
            <person name="White B."/>
            <person name="Walker D."/>
            <person name="Woodward J."/>
            <person name="Winckler T."/>
            <person name="Tanaka Y."/>
            <person name="Shaulsky G."/>
            <person name="Schleicher M."/>
            <person name="Weinstock G."/>
            <person name="Rosenthal A."/>
            <person name="Cox E.C."/>
            <person name="Chisholm R.L."/>
            <person name="Gibbs R."/>
            <person name="Loomis W.F."/>
            <person name="Platzer M."/>
            <person name="Kay R.R."/>
            <person name="Williams J."/>
            <person name="Dear P.H."/>
            <person name="Noegel A.A."/>
            <person name="Barrell B."/>
            <person name="Kuspa A."/>
        </authorList>
    </citation>
    <scope>NUCLEOTIDE SEQUENCE [LARGE SCALE GENOMIC DNA]</scope>
    <source>
        <strain evidence="2 3">AX4</strain>
    </source>
</reference>
<dbReference type="Proteomes" id="UP000002195">
    <property type="component" value="Unassembled WGS sequence"/>
</dbReference>
<comment type="similarity">
    <text evidence="1">Belongs to the COQ9 family.</text>
</comment>
<dbReference type="PaxDb" id="44689-DDB0188622"/>
<dbReference type="AlphaFoldDB" id="Q54GW1"/>
<evidence type="ECO:0000313" key="3">
    <source>
        <dbReference type="Proteomes" id="UP000002195"/>
    </source>
</evidence>
<name>Q54GW1_DICDI</name>
<dbReference type="KEGG" id="ddi:DDB_G0289897"/>
<keyword evidence="1" id="KW-0446">Lipid-binding</keyword>
<dbReference type="GO" id="GO:0008289">
    <property type="term" value="F:lipid binding"/>
    <property type="evidence" value="ECO:0000318"/>
    <property type="project" value="GO_Central"/>
</dbReference>
<dbReference type="GO" id="GO:0005743">
    <property type="term" value="C:mitochondrial inner membrane"/>
    <property type="evidence" value="ECO:0000318"/>
    <property type="project" value="GO_Central"/>
</dbReference>
<dbReference type="InterPro" id="IPR012762">
    <property type="entry name" value="Ubiq_biosynth_COQ9"/>
</dbReference>
<dbReference type="GeneID" id="8627373"/>
<dbReference type="RefSeq" id="XP_635958.1">
    <property type="nucleotide sequence ID" value="XM_630866.1"/>
</dbReference>
<keyword evidence="1" id="KW-0496">Mitochondrion</keyword>
<comment type="pathway">
    <text evidence="1">Cofactor biosynthesis; ubiquinone biosynthesis.</text>
</comment>
<keyword evidence="3" id="KW-1185">Reference proteome</keyword>
<evidence type="ECO:0000256" key="1">
    <source>
        <dbReference type="RuleBase" id="RU366063"/>
    </source>
</evidence>
<comment type="function">
    <text evidence="1">Membrane-associated protein that warps the membrane surface to access and bind aromatic isoprenes with high specificity, including ubiquinone (CoQ) isoprene intermediates and presents them directly to Coq7, therefore facilitating the Coq7-mediated hydroxylase step. Participates in the biosynthesis of coenzyme Q, also named ubiquinone, an essential lipid-soluble electron transporter for aerobic cellular respiration.</text>
</comment>
<dbReference type="UniPathway" id="UPA00232"/>
<dbReference type="FunCoup" id="Q54GW1">
    <property type="interactions" value="7"/>
</dbReference>
<dbReference type="Reactome" id="R-DDI-2142789">
    <property type="pathway name" value="Ubiquinol biosynthesis"/>
</dbReference>